<dbReference type="AlphaFoldDB" id="A0ABD3WWH1"/>
<dbReference type="Proteomes" id="UP001634394">
    <property type="component" value="Unassembled WGS sequence"/>
</dbReference>
<comment type="caution">
    <text evidence="1">The sequence shown here is derived from an EMBL/GenBank/DDBJ whole genome shotgun (WGS) entry which is preliminary data.</text>
</comment>
<keyword evidence="2" id="KW-1185">Reference proteome</keyword>
<protein>
    <submittedName>
        <fullName evidence="1">Uncharacterized protein</fullName>
    </submittedName>
</protein>
<proteinExistence type="predicted"/>
<name>A0ABD3WWH1_SINWO</name>
<feature type="non-terminal residue" evidence="1">
    <location>
        <position position="55"/>
    </location>
</feature>
<gene>
    <name evidence="1" type="ORF">ACJMK2_030687</name>
</gene>
<evidence type="ECO:0000313" key="1">
    <source>
        <dbReference type="EMBL" id="KAL3878324.1"/>
    </source>
</evidence>
<sequence>MFQLTRISLGPYSLSHNVTSESVFRPRESIIIVPSFEDKNWMAEYELVSEDSGEL</sequence>
<reference evidence="1 2" key="1">
    <citation type="submission" date="2024-11" db="EMBL/GenBank/DDBJ databases">
        <title>Chromosome-level genome assembly of the freshwater bivalve Anodonta woodiana.</title>
        <authorList>
            <person name="Chen X."/>
        </authorList>
    </citation>
    <scope>NUCLEOTIDE SEQUENCE [LARGE SCALE GENOMIC DNA]</scope>
    <source>
        <strain evidence="1">MN2024</strain>
        <tissue evidence="1">Gills</tissue>
    </source>
</reference>
<accession>A0ABD3WWH1</accession>
<evidence type="ECO:0000313" key="2">
    <source>
        <dbReference type="Proteomes" id="UP001634394"/>
    </source>
</evidence>
<organism evidence="1 2">
    <name type="scientific">Sinanodonta woodiana</name>
    <name type="common">Chinese pond mussel</name>
    <name type="synonym">Anodonta woodiana</name>
    <dbReference type="NCBI Taxonomy" id="1069815"/>
    <lineage>
        <taxon>Eukaryota</taxon>
        <taxon>Metazoa</taxon>
        <taxon>Spiralia</taxon>
        <taxon>Lophotrochozoa</taxon>
        <taxon>Mollusca</taxon>
        <taxon>Bivalvia</taxon>
        <taxon>Autobranchia</taxon>
        <taxon>Heteroconchia</taxon>
        <taxon>Palaeoheterodonta</taxon>
        <taxon>Unionida</taxon>
        <taxon>Unionoidea</taxon>
        <taxon>Unionidae</taxon>
        <taxon>Unioninae</taxon>
        <taxon>Sinanodonta</taxon>
    </lineage>
</organism>
<dbReference type="EMBL" id="JBJQND010000004">
    <property type="protein sequence ID" value="KAL3878324.1"/>
    <property type="molecule type" value="Genomic_DNA"/>
</dbReference>